<comment type="caution">
    <text evidence="1">The sequence shown here is derived from an EMBL/GenBank/DDBJ whole genome shotgun (WGS) entry which is preliminary data.</text>
</comment>
<keyword evidence="2" id="KW-1185">Reference proteome</keyword>
<accession>A0A7J0BYR1</accession>
<reference evidence="1 2" key="1">
    <citation type="submission" date="2020-05" db="EMBL/GenBank/DDBJ databases">
        <title>Draft genome sequence of Desulfovibrio psychrotolerans JS1T.</title>
        <authorList>
            <person name="Ueno A."/>
            <person name="Tamazawa S."/>
            <person name="Tamamura S."/>
            <person name="Murakami T."/>
            <person name="Kiyama T."/>
            <person name="Inomata H."/>
            <person name="Amano Y."/>
            <person name="Miyakawa K."/>
            <person name="Tamaki H."/>
            <person name="Naganuma T."/>
            <person name="Kaneko K."/>
        </authorList>
    </citation>
    <scope>NUCLEOTIDE SEQUENCE [LARGE SCALE GENOMIC DNA]</scope>
    <source>
        <strain evidence="1 2">JS1</strain>
    </source>
</reference>
<protein>
    <recommendedName>
        <fullName evidence="3">WYL domain-containing protein</fullName>
    </recommendedName>
</protein>
<gene>
    <name evidence="1" type="ORF">DSM19430T_29750</name>
</gene>
<dbReference type="AlphaFoldDB" id="A0A7J0BYR1"/>
<evidence type="ECO:0000313" key="2">
    <source>
        <dbReference type="Proteomes" id="UP000503820"/>
    </source>
</evidence>
<proteinExistence type="predicted"/>
<name>A0A7J0BYR1_9BACT</name>
<evidence type="ECO:0000313" key="1">
    <source>
        <dbReference type="EMBL" id="GFM38291.1"/>
    </source>
</evidence>
<dbReference type="Proteomes" id="UP000503820">
    <property type="component" value="Unassembled WGS sequence"/>
</dbReference>
<dbReference type="EMBL" id="BLVP01000036">
    <property type="protein sequence ID" value="GFM38291.1"/>
    <property type="molecule type" value="Genomic_DNA"/>
</dbReference>
<organism evidence="1 2">
    <name type="scientific">Desulfovibrio psychrotolerans</name>
    <dbReference type="NCBI Taxonomy" id="415242"/>
    <lineage>
        <taxon>Bacteria</taxon>
        <taxon>Pseudomonadati</taxon>
        <taxon>Thermodesulfobacteriota</taxon>
        <taxon>Desulfovibrionia</taxon>
        <taxon>Desulfovibrionales</taxon>
        <taxon>Desulfovibrionaceae</taxon>
        <taxon>Desulfovibrio</taxon>
    </lineage>
</organism>
<sequence length="98" mass="11228">MLKDIICEAINTRSELRVFYNGGYRTIEPHRMGIANTENTLLRCFQTSGYSESGETVGWKLFNVRNMRDVSPTGVHFLTPRPEYTLADSAMHRVICEL</sequence>
<evidence type="ECO:0008006" key="3">
    <source>
        <dbReference type="Google" id="ProtNLM"/>
    </source>
</evidence>